<evidence type="ECO:0000313" key="1">
    <source>
        <dbReference type="EMBL" id="AUV57202.1"/>
    </source>
</evidence>
<dbReference type="Proteomes" id="UP000241070">
    <property type="component" value="Segment"/>
</dbReference>
<keyword evidence="2" id="KW-1185">Reference proteome</keyword>
<name>A0A2K9V508_9CAUD</name>
<dbReference type="Pfam" id="PF23780">
    <property type="entry name" value="S-AdoMet_lyase"/>
    <property type="match status" value="1"/>
</dbReference>
<reference evidence="1 2" key="1">
    <citation type="submission" date="2017-12" db="EMBL/GenBank/DDBJ databases">
        <title>Complete Genome Sequences of Erwinia amylovora Phages vB_EamP-S2 and vB_EamM-Bue1.</title>
        <authorList>
            <person name="Knecht L.E."/>
            <person name="Born Y."/>
            <person name="Pothier J.F."/>
            <person name="Loessner M.J."/>
            <person name="Fieseler L."/>
        </authorList>
    </citation>
    <scope>NUCLEOTIDE SEQUENCE [LARGE SCALE GENOMIC DNA]</scope>
</reference>
<accession>A0A2K9V508</accession>
<dbReference type="GeneID" id="54988030"/>
<dbReference type="InterPro" id="IPR057548">
    <property type="entry name" value="S-AdoMet_lyase-like"/>
</dbReference>
<evidence type="ECO:0000313" key="2">
    <source>
        <dbReference type="Proteomes" id="UP000241070"/>
    </source>
</evidence>
<organism evidence="1 2">
    <name type="scientific">Erwinia phage vB_EamP-S2</name>
    <dbReference type="NCBI Taxonomy" id="2070198"/>
    <lineage>
        <taxon>Viruses</taxon>
        <taxon>Duplodnaviria</taxon>
        <taxon>Heunggongvirae</taxon>
        <taxon>Uroviricota</taxon>
        <taxon>Caudoviricetes</taxon>
        <taxon>Autographivirales</taxon>
        <taxon>Autosignataviridae</taxon>
        <taxon>Molineuxvirinae</taxon>
        <taxon>Eracentumvirus</taxon>
        <taxon>Eracentumvirus S2</taxon>
    </lineage>
</organism>
<keyword evidence="1" id="KW-0378">Hydrolase</keyword>
<dbReference type="KEGG" id="vg:54988030"/>
<protein>
    <submittedName>
        <fullName evidence="1">S-adenosyl-L-methionine hydrolase</fullName>
    </submittedName>
</protein>
<proteinExistence type="predicted"/>
<dbReference type="GO" id="GO:0016787">
    <property type="term" value="F:hydrolase activity"/>
    <property type="evidence" value="ECO:0007669"/>
    <property type="project" value="UniProtKB-KW"/>
</dbReference>
<dbReference type="RefSeq" id="YP_009797613.1">
    <property type="nucleotide sequence ID" value="NC_047917.1"/>
</dbReference>
<sequence length="143" mass="15991">MIAQTIKKAKYTVIASASRSNLTEAANIDRHIDAGFTLSALGYNRHVDVKGFYRETQADFASVELSRAIPVHTLNEVQQLATMYCGAFEQDCILAINNQTGDVWLVNLEGELFAKLGKWTLHTKKDASWNAYTFDGAFYYTAE</sequence>
<dbReference type="EMBL" id="MG736918">
    <property type="protein sequence ID" value="AUV57202.1"/>
    <property type="molecule type" value="Genomic_DNA"/>
</dbReference>